<reference evidence="2" key="1">
    <citation type="submission" date="2016-01" db="EMBL/GenBank/DDBJ databases">
        <authorList>
            <person name="Mitreva M."/>
            <person name="Pepin K.H."/>
            <person name="Mihindukulasuriya K.A."/>
            <person name="Fulton R."/>
            <person name="Fronick C."/>
            <person name="O'Laughlin M."/>
            <person name="Miner T."/>
            <person name="Herter B."/>
            <person name="Rosa B.A."/>
            <person name="Cordes M."/>
            <person name="Tomlinson C."/>
            <person name="Wollam A."/>
            <person name="Palsikar V.B."/>
            <person name="Mardis E.R."/>
            <person name="Wilson R.K."/>
        </authorList>
    </citation>
    <scope>NUCLEOTIDE SEQUENCE [LARGE SCALE GENOMIC DNA]</scope>
    <source>
        <strain evidence="2">DNF00019</strain>
    </source>
</reference>
<evidence type="ECO:0000313" key="2">
    <source>
        <dbReference type="Proteomes" id="UP000070675"/>
    </source>
</evidence>
<accession>A0A133XUR1</accession>
<dbReference type="AlphaFoldDB" id="A0A133XUR1"/>
<proteinExistence type="predicted"/>
<protein>
    <submittedName>
        <fullName evidence="1">Uncharacterized protein</fullName>
    </submittedName>
</protein>
<keyword evidence="2" id="KW-1185">Reference proteome</keyword>
<dbReference type="EMBL" id="LSCR01000012">
    <property type="protein sequence ID" value="KXB34680.1"/>
    <property type="molecule type" value="Genomic_DNA"/>
</dbReference>
<dbReference type="STRING" id="1393034.HMPREF3192_00779"/>
<comment type="caution">
    <text evidence="1">The sequence shown here is derived from an EMBL/GenBank/DDBJ whole genome shotgun (WGS) entry which is preliminary data.</text>
</comment>
<organism evidence="1 2">
    <name type="scientific">Atopobium deltae</name>
    <dbReference type="NCBI Taxonomy" id="1393034"/>
    <lineage>
        <taxon>Bacteria</taxon>
        <taxon>Bacillati</taxon>
        <taxon>Actinomycetota</taxon>
        <taxon>Coriobacteriia</taxon>
        <taxon>Coriobacteriales</taxon>
        <taxon>Atopobiaceae</taxon>
        <taxon>Atopobium</taxon>
    </lineage>
</organism>
<dbReference type="Proteomes" id="UP000070675">
    <property type="component" value="Unassembled WGS sequence"/>
</dbReference>
<sequence length="46" mass="5007">MTASARFAAEAVLAADSERRVPVAYAASASFVATKPRQRLKRERQA</sequence>
<gene>
    <name evidence="1" type="ORF">HMPREF3192_00779</name>
</gene>
<name>A0A133XUR1_9ACTN</name>
<evidence type="ECO:0000313" key="1">
    <source>
        <dbReference type="EMBL" id="KXB34680.1"/>
    </source>
</evidence>